<accession>A0AAE4BX98</accession>
<dbReference type="SMART" id="SM00871">
    <property type="entry name" value="AraC_E_bind"/>
    <property type="match status" value="1"/>
</dbReference>
<evidence type="ECO:0000313" key="2">
    <source>
        <dbReference type="EMBL" id="MDR6427846.1"/>
    </source>
</evidence>
<reference evidence="2" key="1">
    <citation type="submission" date="2023-07" db="EMBL/GenBank/DDBJ databases">
        <title>Sorghum-associated microbial communities from plants grown in Nebraska, USA.</title>
        <authorList>
            <person name="Schachtman D."/>
        </authorList>
    </citation>
    <scope>NUCLEOTIDE SEQUENCE</scope>
    <source>
        <strain evidence="2">DS2114</strain>
    </source>
</reference>
<dbReference type="InterPro" id="IPR029441">
    <property type="entry name" value="Cass2"/>
</dbReference>
<dbReference type="Gene3D" id="3.20.80.10">
    <property type="entry name" value="Regulatory factor, effector binding domain"/>
    <property type="match status" value="1"/>
</dbReference>
<gene>
    <name evidence="2" type="ORF">J2738_004001</name>
</gene>
<sequence length="155" mass="17317">MQKTTPMEPVRRHHDAFQVAGLTVRTTNREENDPATARIGALWDRFFSEETYRTTPGRTGDARLFGVYSGYESDAHGAFDLTVGVAVSGAADGVALEAGNYLVFSGQGEMPQMLIATWQRIWQYFEAHPEIVRRYRSDFEAYEGPDKVAIHIGVS</sequence>
<dbReference type="Pfam" id="PF14526">
    <property type="entry name" value="Cass2"/>
    <property type="match status" value="1"/>
</dbReference>
<dbReference type="RefSeq" id="WP_209499631.1">
    <property type="nucleotide sequence ID" value="NZ_JAUSRU010000001.1"/>
</dbReference>
<dbReference type="AlphaFoldDB" id="A0AAE4BX98"/>
<feature type="domain" description="AraC effector-binding" evidence="1">
    <location>
        <begin position="7"/>
        <end position="155"/>
    </location>
</feature>
<dbReference type="InterPro" id="IPR010499">
    <property type="entry name" value="AraC_E-bd"/>
</dbReference>
<dbReference type="Proteomes" id="UP001184828">
    <property type="component" value="Unassembled WGS sequence"/>
</dbReference>
<comment type="caution">
    <text evidence="2">The sequence shown here is derived from an EMBL/GenBank/DDBJ whole genome shotgun (WGS) entry which is preliminary data.</text>
</comment>
<evidence type="ECO:0000313" key="3">
    <source>
        <dbReference type="Proteomes" id="UP001184828"/>
    </source>
</evidence>
<evidence type="ECO:0000259" key="1">
    <source>
        <dbReference type="SMART" id="SM00871"/>
    </source>
</evidence>
<dbReference type="PANTHER" id="PTHR36444:SF2">
    <property type="entry name" value="TRANSCRIPTIONAL REGULATOR PROTEIN YOBU-RELATED"/>
    <property type="match status" value="1"/>
</dbReference>
<dbReference type="PANTHER" id="PTHR36444">
    <property type="entry name" value="TRANSCRIPTIONAL REGULATOR PROTEIN YOBU-RELATED"/>
    <property type="match status" value="1"/>
</dbReference>
<dbReference type="InterPro" id="IPR011256">
    <property type="entry name" value="Reg_factor_effector_dom_sf"/>
</dbReference>
<protein>
    <submittedName>
        <fullName evidence="2">Transcriptional regulator YdeE</fullName>
    </submittedName>
</protein>
<name>A0AAE4BX98_VARPD</name>
<organism evidence="2 3">
    <name type="scientific">Variovorax paradoxus</name>
    <dbReference type="NCBI Taxonomy" id="34073"/>
    <lineage>
        <taxon>Bacteria</taxon>
        <taxon>Pseudomonadati</taxon>
        <taxon>Pseudomonadota</taxon>
        <taxon>Betaproteobacteria</taxon>
        <taxon>Burkholderiales</taxon>
        <taxon>Comamonadaceae</taxon>
        <taxon>Variovorax</taxon>
    </lineage>
</organism>
<dbReference type="InterPro" id="IPR053182">
    <property type="entry name" value="YobU-like_regulator"/>
</dbReference>
<proteinExistence type="predicted"/>
<dbReference type="SUPFAM" id="SSF55136">
    <property type="entry name" value="Probable bacterial effector-binding domain"/>
    <property type="match status" value="1"/>
</dbReference>
<dbReference type="EMBL" id="JAVDQZ010000006">
    <property type="protein sequence ID" value="MDR6427846.1"/>
    <property type="molecule type" value="Genomic_DNA"/>
</dbReference>